<gene>
    <name evidence="1" type="ORF">RGR602_PB00341</name>
</gene>
<dbReference type="EMBL" id="CP006879">
    <property type="protein sequence ID" value="AJD43873.1"/>
    <property type="molecule type" value="Genomic_DNA"/>
</dbReference>
<accession>A0A0B4XB90</accession>
<geneLocation type="plasmid" evidence="1 2">
    <name>pRgalR602b</name>
</geneLocation>
<dbReference type="HOGENOM" id="CLU_2495690_0_0_5"/>
<dbReference type="Proteomes" id="UP000031368">
    <property type="component" value="Plasmid pRgalR602b"/>
</dbReference>
<protein>
    <submittedName>
        <fullName evidence="1">Uncharacterized protein</fullName>
    </submittedName>
</protein>
<evidence type="ECO:0000313" key="1">
    <source>
        <dbReference type="EMBL" id="AJD43873.1"/>
    </source>
</evidence>
<dbReference type="KEGG" id="rga:RGR602_PB00341"/>
<proteinExistence type="predicted"/>
<dbReference type="AlphaFoldDB" id="A0A0B4XB90"/>
<organism evidence="1 2">
    <name type="scientific">Rhizobium gallicum bv. gallicum R602sp</name>
    <dbReference type="NCBI Taxonomy" id="1041138"/>
    <lineage>
        <taxon>Bacteria</taxon>
        <taxon>Pseudomonadati</taxon>
        <taxon>Pseudomonadota</taxon>
        <taxon>Alphaproteobacteria</taxon>
        <taxon>Hyphomicrobiales</taxon>
        <taxon>Rhizobiaceae</taxon>
        <taxon>Rhizobium/Agrobacterium group</taxon>
        <taxon>Rhizobium</taxon>
    </lineage>
</organism>
<evidence type="ECO:0000313" key="2">
    <source>
        <dbReference type="Proteomes" id="UP000031368"/>
    </source>
</evidence>
<reference evidence="1 2" key="1">
    <citation type="submission" date="2013-11" db="EMBL/GenBank/DDBJ databases">
        <title>Complete genome sequence of Rhizobium gallicum bv. gallicum R602.</title>
        <authorList>
            <person name="Bustos P."/>
            <person name="Santamaria R.I."/>
            <person name="Lozano L."/>
            <person name="Acosta J.L."/>
            <person name="Ormeno-Orrillo E."/>
            <person name="Rogel M.A."/>
            <person name="Romero D."/>
            <person name="Cevallos M.A."/>
            <person name="Martinez-Romero E."/>
            <person name="Gonzalez V."/>
        </authorList>
    </citation>
    <scope>NUCLEOTIDE SEQUENCE [LARGE SCALE GENOMIC DNA]</scope>
    <source>
        <strain evidence="1 2">R602</strain>
        <plasmid evidence="1 2">pRgalR602b</plasmid>
    </source>
</reference>
<keyword evidence="2" id="KW-1185">Reference proteome</keyword>
<name>A0A0B4XB90_9HYPH</name>
<keyword evidence="1" id="KW-0614">Plasmid</keyword>
<sequence length="86" mass="9178">MEVYMPCRMVSTIAATAMVGIFVRLSLASGDSAAVVAGEAAISHLICGQPRLDEPLLSQFTHWEPSLLGSVLRASIFTGRSVLQLM</sequence>